<evidence type="ECO:0000313" key="1">
    <source>
        <dbReference type="EMBL" id="KAK9704554.1"/>
    </source>
</evidence>
<gene>
    <name evidence="1" type="ORF">QE152_g27781</name>
</gene>
<dbReference type="Proteomes" id="UP001458880">
    <property type="component" value="Unassembled WGS sequence"/>
</dbReference>
<name>A0AAW1JKC6_POPJA</name>
<organism evidence="1 2">
    <name type="scientific">Popillia japonica</name>
    <name type="common">Japanese beetle</name>
    <dbReference type="NCBI Taxonomy" id="7064"/>
    <lineage>
        <taxon>Eukaryota</taxon>
        <taxon>Metazoa</taxon>
        <taxon>Ecdysozoa</taxon>
        <taxon>Arthropoda</taxon>
        <taxon>Hexapoda</taxon>
        <taxon>Insecta</taxon>
        <taxon>Pterygota</taxon>
        <taxon>Neoptera</taxon>
        <taxon>Endopterygota</taxon>
        <taxon>Coleoptera</taxon>
        <taxon>Polyphaga</taxon>
        <taxon>Scarabaeiformia</taxon>
        <taxon>Scarabaeidae</taxon>
        <taxon>Rutelinae</taxon>
        <taxon>Popillia</taxon>
    </lineage>
</organism>
<dbReference type="EMBL" id="JASPKY010000347">
    <property type="protein sequence ID" value="KAK9704554.1"/>
    <property type="molecule type" value="Genomic_DNA"/>
</dbReference>
<dbReference type="AlphaFoldDB" id="A0AAW1JKC6"/>
<protein>
    <submittedName>
        <fullName evidence="1">Uncharacterized protein</fullName>
    </submittedName>
</protein>
<reference evidence="1 2" key="1">
    <citation type="journal article" date="2024" name="BMC Genomics">
        <title>De novo assembly and annotation of Popillia japonica's genome with initial clues to its potential as an invasive pest.</title>
        <authorList>
            <person name="Cucini C."/>
            <person name="Boschi S."/>
            <person name="Funari R."/>
            <person name="Cardaioli E."/>
            <person name="Iannotti N."/>
            <person name="Marturano G."/>
            <person name="Paoli F."/>
            <person name="Bruttini M."/>
            <person name="Carapelli A."/>
            <person name="Frati F."/>
            <person name="Nardi F."/>
        </authorList>
    </citation>
    <scope>NUCLEOTIDE SEQUENCE [LARGE SCALE GENOMIC DNA]</scope>
    <source>
        <strain evidence="1">DMR45628</strain>
    </source>
</reference>
<comment type="caution">
    <text evidence="1">The sequence shown here is derived from an EMBL/GenBank/DDBJ whole genome shotgun (WGS) entry which is preliminary data.</text>
</comment>
<evidence type="ECO:0000313" key="2">
    <source>
        <dbReference type="Proteomes" id="UP001458880"/>
    </source>
</evidence>
<keyword evidence="2" id="KW-1185">Reference proteome</keyword>
<sequence>MEQEFKNTVITLYKQNKWKEILDLDNEHMEPFAKNILWVWPSLENFDFMKKLIIENGLFGLTSIGCGCGLLEWMFKEYSNLNVIGYEINREWWTSKYSVPMFIDHIYSNQENKVELNSKYALLFCYFNDRMAFKQYVRNYNGSLVLIIGPGEGRGTHTDPQPFRPNFEGNSWVLYDYQEVKNTKDFIAAYIKH</sequence>
<accession>A0AAW1JKC6</accession>
<proteinExistence type="predicted"/>